<protein>
    <recommendedName>
        <fullName evidence="4">Choline/carnitine acyltransferase domain-containing protein</fullName>
    </recommendedName>
</protein>
<dbReference type="InterPro" id="IPR023213">
    <property type="entry name" value="CAT-like_dom_sf"/>
</dbReference>
<proteinExistence type="inferred from homology"/>
<dbReference type="Pfam" id="PF00755">
    <property type="entry name" value="Carn_acyltransf"/>
    <property type="match status" value="1"/>
</dbReference>
<dbReference type="InterPro" id="IPR042231">
    <property type="entry name" value="Cho/carn_acyl_trans_2"/>
</dbReference>
<comment type="caution">
    <text evidence="5">The sequence shown here is derived from an EMBL/GenBank/DDBJ whole genome shotgun (WGS) entry which is preliminary data.</text>
</comment>
<evidence type="ECO:0000256" key="2">
    <source>
        <dbReference type="ARBA" id="ARBA00022679"/>
    </source>
</evidence>
<comment type="similarity">
    <text evidence="1">Belongs to the carnitine/choline acetyltransferase family.</text>
</comment>
<evidence type="ECO:0000256" key="1">
    <source>
        <dbReference type="ARBA" id="ARBA00005232"/>
    </source>
</evidence>
<evidence type="ECO:0000313" key="5">
    <source>
        <dbReference type="EMBL" id="MPM39985.1"/>
    </source>
</evidence>
<dbReference type="AlphaFoldDB" id="A0A644ZGG8"/>
<dbReference type="GO" id="GO:0016746">
    <property type="term" value="F:acyltransferase activity"/>
    <property type="evidence" value="ECO:0007669"/>
    <property type="project" value="UniProtKB-KW"/>
</dbReference>
<dbReference type="SUPFAM" id="SSF52777">
    <property type="entry name" value="CoA-dependent acyltransferases"/>
    <property type="match status" value="2"/>
</dbReference>
<evidence type="ECO:0000256" key="3">
    <source>
        <dbReference type="ARBA" id="ARBA00023315"/>
    </source>
</evidence>
<dbReference type="PANTHER" id="PTHR22589">
    <property type="entry name" value="CARNITINE O-ACYLTRANSFERASE"/>
    <property type="match status" value="1"/>
</dbReference>
<organism evidence="5">
    <name type="scientific">bioreactor metagenome</name>
    <dbReference type="NCBI Taxonomy" id="1076179"/>
    <lineage>
        <taxon>unclassified sequences</taxon>
        <taxon>metagenomes</taxon>
        <taxon>ecological metagenomes</taxon>
    </lineage>
</organism>
<accession>A0A644ZGG8</accession>
<evidence type="ECO:0000259" key="4">
    <source>
        <dbReference type="Pfam" id="PF00755"/>
    </source>
</evidence>
<dbReference type="Gene3D" id="3.30.559.70">
    <property type="entry name" value="Choline/Carnitine o-acyltransferase, domain 2"/>
    <property type="match status" value="1"/>
</dbReference>
<dbReference type="InterPro" id="IPR039551">
    <property type="entry name" value="Cho/carn_acyl_trans"/>
</dbReference>
<gene>
    <name evidence="5" type="ORF">SDC9_86623</name>
</gene>
<reference evidence="5" key="1">
    <citation type="submission" date="2019-08" db="EMBL/GenBank/DDBJ databases">
        <authorList>
            <person name="Kucharzyk K."/>
            <person name="Murdoch R.W."/>
            <person name="Higgins S."/>
            <person name="Loffler F."/>
        </authorList>
    </citation>
    <scope>NUCLEOTIDE SEQUENCE</scope>
</reference>
<dbReference type="InterPro" id="IPR000542">
    <property type="entry name" value="Carn_acyl_trans"/>
</dbReference>
<dbReference type="EMBL" id="VSSQ01008837">
    <property type="protein sequence ID" value="MPM39985.1"/>
    <property type="molecule type" value="Genomic_DNA"/>
</dbReference>
<name>A0A644ZGG8_9ZZZZ</name>
<keyword evidence="3" id="KW-0012">Acyltransferase</keyword>
<sequence length="596" mass="68994">MKKYKYFCSKESRLPALSFSDLNKTCQLFSMWSKPFLSSNEIETTQKAVKNFLQSPEKGPFLQKMLEQRLTEEESFLENLPYWEKWYLKARDPLPIYSNPYYVFNDSSTSYSLSLCDRAAKSVVSFLRFRENLLQNPEIEWDERNPLSLEQYKNFFSTTRIPGLNQDFLKSPWSSNGEVTTKESHIIVIFKGNFYKVDVLSDKGDIRDTKELSGVFLSILQSFSEGDVSTERISSPALLTTLPRTYWFYWRKRLLQVDSQNIHVMNILEKALFVVCLEDHPLSHTMNVCRNVWHGKGGDRWFDKSLQLIIGPGYRGLCFEHSGLDGAAVTRLVRWVTEDEKVIFPRGVMVGTLAKKVSFILDSSLCKAIEKAAAHFDSMIKGTSLIVRDFPSFGLEDIKKHSLSTDAFVQVAIQSSFFKSFSSLPHVFESVHLRHFRKGRTDGMRPVTKDSVLLVKRMREGYKKENLKELLQRVSQSHRERIAMYMNGYGPEAHLSLLYEVWKENSKDGKMPDIFQSPGWLHFTQNEITTSTTLPTGLKAAGYGPVEEKGFAVRYLRYPHSLRFSFSSRCSEEVRLKIFIENMFSSLEEMMTWQIF</sequence>
<dbReference type="Gene3D" id="3.30.559.10">
    <property type="entry name" value="Chloramphenicol acetyltransferase-like domain"/>
    <property type="match status" value="1"/>
</dbReference>
<keyword evidence="2" id="KW-0808">Transferase</keyword>
<feature type="domain" description="Choline/carnitine acyltransferase" evidence="4">
    <location>
        <begin position="21"/>
        <end position="575"/>
    </location>
</feature>